<feature type="compositionally biased region" description="Basic and acidic residues" evidence="1">
    <location>
        <begin position="57"/>
        <end position="67"/>
    </location>
</feature>
<evidence type="ECO:0000256" key="1">
    <source>
        <dbReference type="SAM" id="MobiDB-lite"/>
    </source>
</evidence>
<proteinExistence type="predicted"/>
<dbReference type="OrthoDB" id="10656649at2759"/>
<protein>
    <submittedName>
        <fullName evidence="2">Uncharacterized protein</fullName>
    </submittedName>
</protein>
<keyword evidence="3" id="KW-1185">Reference proteome</keyword>
<feature type="compositionally biased region" description="Polar residues" evidence="1">
    <location>
        <begin position="148"/>
        <end position="157"/>
    </location>
</feature>
<organism evidence="2 3">
    <name type="scientific">Dissostichus mawsoni</name>
    <name type="common">Antarctic cod</name>
    <dbReference type="NCBI Taxonomy" id="36200"/>
    <lineage>
        <taxon>Eukaryota</taxon>
        <taxon>Metazoa</taxon>
        <taxon>Chordata</taxon>
        <taxon>Craniata</taxon>
        <taxon>Vertebrata</taxon>
        <taxon>Euteleostomi</taxon>
        <taxon>Actinopterygii</taxon>
        <taxon>Neopterygii</taxon>
        <taxon>Teleostei</taxon>
        <taxon>Neoteleostei</taxon>
        <taxon>Acanthomorphata</taxon>
        <taxon>Eupercaria</taxon>
        <taxon>Perciformes</taxon>
        <taxon>Notothenioidei</taxon>
        <taxon>Nototheniidae</taxon>
        <taxon>Dissostichus</taxon>
    </lineage>
</organism>
<sequence>MTEPVNAFDAAMQGREWRAAGFKPWVTGASEVASQLCPRRVDGDGFTGVFSRSTEPYSKDSNLEPAERGSTPLISSSQNSKREAVWTGSRMPRDTHNPAVTSREQAEAECSPGPALNFAWSLCPGPHQRRVRLSSCPCHSPPYSSSSTTRGSKQRGQYKSEPLYHSPGAGAERLRGKGPMESRLTGKLDVYEKDYSAGHCEAVKSSPQKQMKLASQHSSVFSSICLLSIDQPSRASVCLTSATSSSGSGNYLLLSAAY</sequence>
<dbReference type="Proteomes" id="UP000518266">
    <property type="component" value="Unassembled WGS sequence"/>
</dbReference>
<accession>A0A7J5YZC4</accession>
<dbReference type="AlphaFoldDB" id="A0A7J5YZC4"/>
<evidence type="ECO:0000313" key="3">
    <source>
        <dbReference type="Proteomes" id="UP000518266"/>
    </source>
</evidence>
<feature type="region of interest" description="Disordered" evidence="1">
    <location>
        <begin position="48"/>
        <end position="108"/>
    </location>
</feature>
<gene>
    <name evidence="2" type="ORF">F7725_022831</name>
</gene>
<dbReference type="EMBL" id="JAAKFY010000007">
    <property type="protein sequence ID" value="KAF3854776.1"/>
    <property type="molecule type" value="Genomic_DNA"/>
</dbReference>
<comment type="caution">
    <text evidence="2">The sequence shown here is derived from an EMBL/GenBank/DDBJ whole genome shotgun (WGS) entry which is preliminary data.</text>
</comment>
<feature type="compositionally biased region" description="Low complexity" evidence="1">
    <location>
        <begin position="134"/>
        <end position="147"/>
    </location>
</feature>
<reference evidence="2 3" key="1">
    <citation type="submission" date="2020-03" db="EMBL/GenBank/DDBJ databases">
        <title>Dissostichus mawsoni Genome sequencing and assembly.</title>
        <authorList>
            <person name="Park H."/>
        </authorList>
    </citation>
    <scope>NUCLEOTIDE SEQUENCE [LARGE SCALE GENOMIC DNA]</scope>
    <source>
        <strain evidence="2">DM0001</strain>
        <tissue evidence="2">Muscle</tissue>
    </source>
</reference>
<feature type="region of interest" description="Disordered" evidence="1">
    <location>
        <begin position="134"/>
        <end position="180"/>
    </location>
</feature>
<evidence type="ECO:0000313" key="2">
    <source>
        <dbReference type="EMBL" id="KAF3854776.1"/>
    </source>
</evidence>
<name>A0A7J5YZC4_DISMA</name>